<name>A0A7G5BU67_9BACL</name>
<dbReference type="KEGG" id="cchl:FPL14_04235"/>
<evidence type="ECO:0000313" key="1">
    <source>
        <dbReference type="EMBL" id="QMV40501.1"/>
    </source>
</evidence>
<gene>
    <name evidence="1" type="ORF">FPL14_04235</name>
</gene>
<evidence type="ECO:0000313" key="2">
    <source>
        <dbReference type="Proteomes" id="UP000515679"/>
    </source>
</evidence>
<proteinExistence type="predicted"/>
<protein>
    <submittedName>
        <fullName evidence="1">Uncharacterized protein</fullName>
    </submittedName>
</protein>
<dbReference type="Proteomes" id="UP000515679">
    <property type="component" value="Chromosome"/>
</dbReference>
<reference evidence="1 2" key="1">
    <citation type="submission" date="2019-07" db="EMBL/GenBank/DDBJ databases">
        <authorList>
            <person name="Kim J.K."/>
            <person name="Cheong H.-M."/>
            <person name="Choi Y."/>
            <person name="Hwang K.J."/>
            <person name="Lee S."/>
            <person name="Choi C."/>
        </authorList>
    </citation>
    <scope>NUCLEOTIDE SEQUENCE [LARGE SCALE GENOMIC DNA]</scope>
    <source>
        <strain evidence="1 2">KS 22</strain>
    </source>
</reference>
<dbReference type="EMBL" id="CP041969">
    <property type="protein sequence ID" value="QMV40501.1"/>
    <property type="molecule type" value="Genomic_DNA"/>
</dbReference>
<keyword evidence="2" id="KW-1185">Reference proteome</keyword>
<organism evidence="1 2">
    <name type="scientific">Cohnella cholangitidis</name>
    <dbReference type="NCBI Taxonomy" id="2598458"/>
    <lineage>
        <taxon>Bacteria</taxon>
        <taxon>Bacillati</taxon>
        <taxon>Bacillota</taxon>
        <taxon>Bacilli</taxon>
        <taxon>Bacillales</taxon>
        <taxon>Paenibacillaceae</taxon>
        <taxon>Cohnella</taxon>
    </lineage>
</organism>
<sequence length="95" mass="10596">MKLFGLLVPSFRKGVSVIIADPVCARGQSAENIFRYLDPKNEYKRNLYGPLKKGAKGRIVAMIKYKDAAGETNIYCGVLIKEILYAVDESRLARA</sequence>
<accession>A0A7G5BU67</accession>
<dbReference type="AlphaFoldDB" id="A0A7G5BU67"/>
<dbReference type="RefSeq" id="WP_182301850.1">
    <property type="nucleotide sequence ID" value="NZ_CP041969.1"/>
</dbReference>